<keyword evidence="3" id="KW-1185">Reference proteome</keyword>
<gene>
    <name evidence="2" type="ORF">PSYICH_LOCUS10170</name>
</gene>
<reference evidence="2" key="1">
    <citation type="submission" date="2022-01" db="EMBL/GenBank/DDBJ databases">
        <authorList>
            <person name="King R."/>
        </authorList>
    </citation>
    <scope>NUCLEOTIDE SEQUENCE</scope>
</reference>
<dbReference type="AlphaFoldDB" id="A0A9P0CW78"/>
<feature type="compositionally biased region" description="Basic and acidic residues" evidence="1">
    <location>
        <begin position="109"/>
        <end position="126"/>
    </location>
</feature>
<protein>
    <submittedName>
        <fullName evidence="2">Uncharacterized protein</fullName>
    </submittedName>
</protein>
<sequence length="126" mass="15021">MRKKASWQKIKKLNTDYRTLLKPYKNRQQSESYTKKIKDLKLSWGGTLFDIDNCKCKDLNDCHCSKEKKIPTQEREFVIDQRTTRNLVIGSIIDVASSRKIAKRKQRKMERSQEPEEQFEKRPKSV</sequence>
<evidence type="ECO:0000256" key="1">
    <source>
        <dbReference type="SAM" id="MobiDB-lite"/>
    </source>
</evidence>
<proteinExistence type="predicted"/>
<name>A0A9P0CW78_9CUCU</name>
<organism evidence="2 3">
    <name type="scientific">Psylliodes chrysocephalus</name>
    <dbReference type="NCBI Taxonomy" id="3402493"/>
    <lineage>
        <taxon>Eukaryota</taxon>
        <taxon>Metazoa</taxon>
        <taxon>Ecdysozoa</taxon>
        <taxon>Arthropoda</taxon>
        <taxon>Hexapoda</taxon>
        <taxon>Insecta</taxon>
        <taxon>Pterygota</taxon>
        <taxon>Neoptera</taxon>
        <taxon>Endopterygota</taxon>
        <taxon>Coleoptera</taxon>
        <taxon>Polyphaga</taxon>
        <taxon>Cucujiformia</taxon>
        <taxon>Chrysomeloidea</taxon>
        <taxon>Chrysomelidae</taxon>
        <taxon>Galerucinae</taxon>
        <taxon>Alticini</taxon>
        <taxon>Psylliodes</taxon>
    </lineage>
</organism>
<evidence type="ECO:0000313" key="2">
    <source>
        <dbReference type="EMBL" id="CAH1109409.1"/>
    </source>
</evidence>
<evidence type="ECO:0000313" key="3">
    <source>
        <dbReference type="Proteomes" id="UP001153636"/>
    </source>
</evidence>
<dbReference type="EMBL" id="OV651816">
    <property type="protein sequence ID" value="CAH1109409.1"/>
    <property type="molecule type" value="Genomic_DNA"/>
</dbReference>
<dbReference type="Proteomes" id="UP001153636">
    <property type="component" value="Chromosome 4"/>
</dbReference>
<dbReference type="OrthoDB" id="6782793at2759"/>
<feature type="region of interest" description="Disordered" evidence="1">
    <location>
        <begin position="100"/>
        <end position="126"/>
    </location>
</feature>
<accession>A0A9P0CW78</accession>